<organism evidence="1">
    <name type="scientific">Physcomitrium patens</name>
    <name type="common">Spreading-leaved earth moss</name>
    <name type="synonym">Physcomitrella patens</name>
    <dbReference type="NCBI Taxonomy" id="3218"/>
    <lineage>
        <taxon>Eukaryota</taxon>
        <taxon>Viridiplantae</taxon>
        <taxon>Streptophyta</taxon>
        <taxon>Embryophyta</taxon>
        <taxon>Bryophyta</taxon>
        <taxon>Bryophytina</taxon>
        <taxon>Bryopsida</taxon>
        <taxon>Funariidae</taxon>
        <taxon>Funariales</taxon>
        <taxon>Funariaceae</taxon>
        <taxon>Physcomitrium</taxon>
    </lineage>
</organism>
<sequence length="71" mass="8065">MTKQAKRTVRLFLTISMLRMSVSERERECGIVGRIASHLKAYPILVFPVAPKELIGLKLVYNASVLSRYIT</sequence>
<proteinExistence type="predicted"/>
<dbReference type="EMBL" id="ABEU02000003">
    <property type="protein sequence ID" value="PNR57913.1"/>
    <property type="molecule type" value="Genomic_DNA"/>
</dbReference>
<evidence type="ECO:0000313" key="2">
    <source>
        <dbReference type="EnsemblPlants" id="PAC:32941717.CDS.1"/>
    </source>
</evidence>
<protein>
    <submittedName>
        <fullName evidence="1 2">Uncharacterized protein</fullName>
    </submittedName>
</protein>
<reference evidence="2" key="3">
    <citation type="submission" date="2020-12" db="UniProtKB">
        <authorList>
            <consortium name="EnsemblPlants"/>
        </authorList>
    </citation>
    <scope>IDENTIFICATION</scope>
</reference>
<reference evidence="1 3" key="1">
    <citation type="journal article" date="2008" name="Science">
        <title>The Physcomitrella genome reveals evolutionary insights into the conquest of land by plants.</title>
        <authorList>
            <person name="Rensing S."/>
            <person name="Lang D."/>
            <person name="Zimmer A."/>
            <person name="Terry A."/>
            <person name="Salamov A."/>
            <person name="Shapiro H."/>
            <person name="Nishiyama T."/>
            <person name="Perroud P.-F."/>
            <person name="Lindquist E."/>
            <person name="Kamisugi Y."/>
            <person name="Tanahashi T."/>
            <person name="Sakakibara K."/>
            <person name="Fujita T."/>
            <person name="Oishi K."/>
            <person name="Shin-I T."/>
            <person name="Kuroki Y."/>
            <person name="Toyoda A."/>
            <person name="Suzuki Y."/>
            <person name="Hashimoto A."/>
            <person name="Yamaguchi K."/>
            <person name="Sugano A."/>
            <person name="Kohara Y."/>
            <person name="Fujiyama A."/>
            <person name="Anterola A."/>
            <person name="Aoki S."/>
            <person name="Ashton N."/>
            <person name="Barbazuk W.B."/>
            <person name="Barker E."/>
            <person name="Bennetzen J."/>
            <person name="Bezanilla M."/>
            <person name="Blankenship R."/>
            <person name="Cho S.H."/>
            <person name="Dutcher S."/>
            <person name="Estelle M."/>
            <person name="Fawcett J.A."/>
            <person name="Gundlach H."/>
            <person name="Hanada K."/>
            <person name="Heyl A."/>
            <person name="Hicks K.A."/>
            <person name="Hugh J."/>
            <person name="Lohr M."/>
            <person name="Mayer K."/>
            <person name="Melkozernov A."/>
            <person name="Murata T."/>
            <person name="Nelson D."/>
            <person name="Pils B."/>
            <person name="Prigge M."/>
            <person name="Reiss B."/>
            <person name="Renner T."/>
            <person name="Rombauts S."/>
            <person name="Rushton P."/>
            <person name="Sanderfoot A."/>
            <person name="Schween G."/>
            <person name="Shiu S.-H."/>
            <person name="Stueber K."/>
            <person name="Theodoulou F.L."/>
            <person name="Tu H."/>
            <person name="Van de Peer Y."/>
            <person name="Verrier P.J."/>
            <person name="Waters E."/>
            <person name="Wood A."/>
            <person name="Yang L."/>
            <person name="Cove D."/>
            <person name="Cuming A."/>
            <person name="Hasebe M."/>
            <person name="Lucas S."/>
            <person name="Mishler D.B."/>
            <person name="Reski R."/>
            <person name="Grigoriev I."/>
            <person name="Quatrano R.S."/>
            <person name="Boore J.L."/>
        </authorList>
    </citation>
    <scope>NUCLEOTIDE SEQUENCE [LARGE SCALE GENOMIC DNA]</scope>
    <source>
        <strain evidence="2 3">cv. Gransden 2004</strain>
    </source>
</reference>
<evidence type="ECO:0000313" key="3">
    <source>
        <dbReference type="Proteomes" id="UP000006727"/>
    </source>
</evidence>
<dbReference type="Proteomes" id="UP000006727">
    <property type="component" value="Chromosome 3"/>
</dbReference>
<dbReference type="EnsemblPlants" id="Pp3c3_24631V3.1">
    <property type="protein sequence ID" value="PAC:32941717.CDS.1"/>
    <property type="gene ID" value="Pp3c3_24631"/>
</dbReference>
<accession>A0A2K1KVW1</accession>
<evidence type="ECO:0000313" key="1">
    <source>
        <dbReference type="EMBL" id="PNR57913.1"/>
    </source>
</evidence>
<dbReference type="Gramene" id="Pp3c3_24631V3.1">
    <property type="protein sequence ID" value="PAC:32941717.CDS.1"/>
    <property type="gene ID" value="Pp3c3_24631"/>
</dbReference>
<keyword evidence="3" id="KW-1185">Reference proteome</keyword>
<dbReference type="InParanoid" id="A0A2K1KVW1"/>
<reference evidence="1 3" key="2">
    <citation type="journal article" date="2018" name="Plant J.">
        <title>The Physcomitrella patens chromosome-scale assembly reveals moss genome structure and evolution.</title>
        <authorList>
            <person name="Lang D."/>
            <person name="Ullrich K.K."/>
            <person name="Murat F."/>
            <person name="Fuchs J."/>
            <person name="Jenkins J."/>
            <person name="Haas F.B."/>
            <person name="Piednoel M."/>
            <person name="Gundlach H."/>
            <person name="Van Bel M."/>
            <person name="Meyberg R."/>
            <person name="Vives C."/>
            <person name="Morata J."/>
            <person name="Symeonidi A."/>
            <person name="Hiss M."/>
            <person name="Muchero W."/>
            <person name="Kamisugi Y."/>
            <person name="Saleh O."/>
            <person name="Blanc G."/>
            <person name="Decker E.L."/>
            <person name="van Gessel N."/>
            <person name="Grimwood J."/>
            <person name="Hayes R.D."/>
            <person name="Graham S.W."/>
            <person name="Gunter L.E."/>
            <person name="McDaniel S.F."/>
            <person name="Hoernstein S.N.W."/>
            <person name="Larsson A."/>
            <person name="Li F.W."/>
            <person name="Perroud P.F."/>
            <person name="Phillips J."/>
            <person name="Ranjan P."/>
            <person name="Rokshar D.S."/>
            <person name="Rothfels C.J."/>
            <person name="Schneider L."/>
            <person name="Shu S."/>
            <person name="Stevenson D.W."/>
            <person name="Thummler F."/>
            <person name="Tillich M."/>
            <person name="Villarreal Aguilar J.C."/>
            <person name="Widiez T."/>
            <person name="Wong G.K."/>
            <person name="Wymore A."/>
            <person name="Zhang Y."/>
            <person name="Zimmer A.D."/>
            <person name="Quatrano R.S."/>
            <person name="Mayer K.F.X."/>
            <person name="Goodstein D."/>
            <person name="Casacuberta J.M."/>
            <person name="Vandepoele K."/>
            <person name="Reski R."/>
            <person name="Cuming A.C."/>
            <person name="Tuskan G.A."/>
            <person name="Maumus F."/>
            <person name="Salse J."/>
            <person name="Schmutz J."/>
            <person name="Rensing S.A."/>
        </authorList>
    </citation>
    <scope>NUCLEOTIDE SEQUENCE [LARGE SCALE GENOMIC DNA]</scope>
    <source>
        <strain evidence="2 3">cv. Gransden 2004</strain>
    </source>
</reference>
<gene>
    <name evidence="1" type="ORF">PHYPA_004907</name>
</gene>
<name>A0A2K1KVW1_PHYPA</name>
<dbReference type="AlphaFoldDB" id="A0A2K1KVW1"/>